<dbReference type="RefSeq" id="WP_052113762.1">
    <property type="nucleotide sequence ID" value="NZ_BJYK01000005.1"/>
</dbReference>
<feature type="domain" description="HTH marR-type" evidence="4">
    <location>
        <begin position="1"/>
        <end position="150"/>
    </location>
</feature>
<dbReference type="InterPro" id="IPR023187">
    <property type="entry name" value="Tscrpt_reg_MarR-type_CS"/>
</dbReference>
<comment type="caution">
    <text evidence="5">The sequence shown here is derived from an EMBL/GenBank/DDBJ whole genome shotgun (WGS) entry which is preliminary data.</text>
</comment>
<dbReference type="SUPFAM" id="SSF46785">
    <property type="entry name" value="Winged helix' DNA-binding domain"/>
    <property type="match status" value="1"/>
</dbReference>
<evidence type="ECO:0000256" key="1">
    <source>
        <dbReference type="ARBA" id="ARBA00023015"/>
    </source>
</evidence>
<keyword evidence="1" id="KW-0805">Transcription regulation</keyword>
<dbReference type="InterPro" id="IPR039422">
    <property type="entry name" value="MarR/SlyA-like"/>
</dbReference>
<name>A0A511YY50_9CELL</name>
<accession>A0A511YY50</accession>
<evidence type="ECO:0000313" key="5">
    <source>
        <dbReference type="EMBL" id="GEN80132.1"/>
    </source>
</evidence>
<dbReference type="PANTHER" id="PTHR33164:SF95">
    <property type="entry name" value="TRANSCRIPTIONAL REGULATOR"/>
    <property type="match status" value="1"/>
</dbReference>
<keyword evidence="3" id="KW-0804">Transcription</keyword>
<sequence>MTDAPALDGPAHGPALDLAHHTGFLVRRTQQAHLAVWAAEVGPRLSNVQFGVLNVLARLGEASQRELCDALDLDRSTVAGLVARLETRGLVARVRAAADRRRNVVRLTDDGRRTLRDAMPDAARVDAVLTAPLTPDERAELQRLLTVVLAARPPQQGSDARPDLRA</sequence>
<dbReference type="InterPro" id="IPR000835">
    <property type="entry name" value="HTH_MarR-typ"/>
</dbReference>
<dbReference type="Gene3D" id="1.10.10.10">
    <property type="entry name" value="Winged helix-like DNA-binding domain superfamily/Winged helix DNA-binding domain"/>
    <property type="match status" value="1"/>
</dbReference>
<dbReference type="GO" id="GO:0003677">
    <property type="term" value="F:DNA binding"/>
    <property type="evidence" value="ECO:0007669"/>
    <property type="project" value="UniProtKB-KW"/>
</dbReference>
<dbReference type="PRINTS" id="PR00598">
    <property type="entry name" value="HTHMARR"/>
</dbReference>
<dbReference type="PROSITE" id="PS01117">
    <property type="entry name" value="HTH_MARR_1"/>
    <property type="match status" value="1"/>
</dbReference>
<dbReference type="SMART" id="SM00347">
    <property type="entry name" value="HTH_MARR"/>
    <property type="match status" value="1"/>
</dbReference>
<evidence type="ECO:0000256" key="2">
    <source>
        <dbReference type="ARBA" id="ARBA00023125"/>
    </source>
</evidence>
<reference evidence="5 6" key="1">
    <citation type="submission" date="2019-07" db="EMBL/GenBank/DDBJ databases">
        <title>Whole genome shotgun sequence of Actinotalea fermentans NBRC 105374.</title>
        <authorList>
            <person name="Hosoyama A."/>
            <person name="Uohara A."/>
            <person name="Ohji S."/>
            <person name="Ichikawa N."/>
        </authorList>
    </citation>
    <scope>NUCLEOTIDE SEQUENCE [LARGE SCALE GENOMIC DNA]</scope>
    <source>
        <strain evidence="5 6">NBRC 105374</strain>
    </source>
</reference>
<dbReference type="InterPro" id="IPR036390">
    <property type="entry name" value="WH_DNA-bd_sf"/>
</dbReference>
<keyword evidence="6" id="KW-1185">Reference proteome</keyword>
<dbReference type="EMBL" id="BJYK01000005">
    <property type="protein sequence ID" value="GEN80132.1"/>
    <property type="molecule type" value="Genomic_DNA"/>
</dbReference>
<proteinExistence type="predicted"/>
<gene>
    <name evidence="5" type="ORF">AFE02nite_18660</name>
</gene>
<evidence type="ECO:0000259" key="4">
    <source>
        <dbReference type="PROSITE" id="PS50995"/>
    </source>
</evidence>
<keyword evidence="2" id="KW-0238">DNA-binding</keyword>
<dbReference type="Proteomes" id="UP000321484">
    <property type="component" value="Unassembled WGS sequence"/>
</dbReference>
<dbReference type="InterPro" id="IPR036388">
    <property type="entry name" value="WH-like_DNA-bd_sf"/>
</dbReference>
<organism evidence="5 6">
    <name type="scientific">Actinotalea fermentans</name>
    <dbReference type="NCBI Taxonomy" id="43671"/>
    <lineage>
        <taxon>Bacteria</taxon>
        <taxon>Bacillati</taxon>
        <taxon>Actinomycetota</taxon>
        <taxon>Actinomycetes</taxon>
        <taxon>Micrococcales</taxon>
        <taxon>Cellulomonadaceae</taxon>
        <taxon>Actinotalea</taxon>
    </lineage>
</organism>
<dbReference type="PANTHER" id="PTHR33164">
    <property type="entry name" value="TRANSCRIPTIONAL REGULATOR, MARR FAMILY"/>
    <property type="match status" value="1"/>
</dbReference>
<dbReference type="PROSITE" id="PS50995">
    <property type="entry name" value="HTH_MARR_2"/>
    <property type="match status" value="1"/>
</dbReference>
<dbReference type="GO" id="GO:0006950">
    <property type="term" value="P:response to stress"/>
    <property type="evidence" value="ECO:0007669"/>
    <property type="project" value="TreeGrafter"/>
</dbReference>
<dbReference type="GO" id="GO:0003700">
    <property type="term" value="F:DNA-binding transcription factor activity"/>
    <property type="evidence" value="ECO:0007669"/>
    <property type="project" value="InterPro"/>
</dbReference>
<evidence type="ECO:0000313" key="6">
    <source>
        <dbReference type="Proteomes" id="UP000321484"/>
    </source>
</evidence>
<dbReference type="AlphaFoldDB" id="A0A511YY50"/>
<protein>
    <submittedName>
        <fullName evidence="5">Transcriptional regulator</fullName>
    </submittedName>
</protein>
<dbReference type="Pfam" id="PF12802">
    <property type="entry name" value="MarR_2"/>
    <property type="match status" value="1"/>
</dbReference>
<evidence type="ECO:0000256" key="3">
    <source>
        <dbReference type="ARBA" id="ARBA00023163"/>
    </source>
</evidence>